<dbReference type="Pfam" id="PF14200">
    <property type="entry name" value="RicinB_lectin_2"/>
    <property type="match status" value="1"/>
</dbReference>
<reference evidence="3 4" key="1">
    <citation type="submission" date="2024-02" db="EMBL/GenBank/DDBJ databases">
        <title>A draft genome for the cacao thread blight pathogen Marasmius crinis-equi.</title>
        <authorList>
            <person name="Cohen S.P."/>
            <person name="Baruah I.K."/>
            <person name="Amoako-Attah I."/>
            <person name="Bukari Y."/>
            <person name="Meinhardt L.W."/>
            <person name="Bailey B.A."/>
        </authorList>
    </citation>
    <scope>NUCLEOTIDE SEQUENCE [LARGE SCALE GENOMIC DNA]</scope>
    <source>
        <strain evidence="3 4">GH-76</strain>
    </source>
</reference>
<feature type="chain" id="PRO_5045245349" description="Ricin B lectin domain-containing protein" evidence="1">
    <location>
        <begin position="21"/>
        <end position="173"/>
    </location>
</feature>
<evidence type="ECO:0000313" key="3">
    <source>
        <dbReference type="EMBL" id="KAL0572782.1"/>
    </source>
</evidence>
<evidence type="ECO:0000313" key="4">
    <source>
        <dbReference type="Proteomes" id="UP001465976"/>
    </source>
</evidence>
<comment type="caution">
    <text evidence="3">The sequence shown here is derived from an EMBL/GenBank/DDBJ whole genome shotgun (WGS) entry which is preliminary data.</text>
</comment>
<protein>
    <recommendedName>
        <fullName evidence="2">Ricin B lectin domain-containing protein</fullName>
    </recommendedName>
</protein>
<evidence type="ECO:0000256" key="1">
    <source>
        <dbReference type="SAM" id="SignalP"/>
    </source>
</evidence>
<dbReference type="InterPro" id="IPR035992">
    <property type="entry name" value="Ricin_B-like_lectins"/>
</dbReference>
<organism evidence="3 4">
    <name type="scientific">Marasmius crinis-equi</name>
    <dbReference type="NCBI Taxonomy" id="585013"/>
    <lineage>
        <taxon>Eukaryota</taxon>
        <taxon>Fungi</taxon>
        <taxon>Dikarya</taxon>
        <taxon>Basidiomycota</taxon>
        <taxon>Agaricomycotina</taxon>
        <taxon>Agaricomycetes</taxon>
        <taxon>Agaricomycetidae</taxon>
        <taxon>Agaricales</taxon>
        <taxon>Marasmiineae</taxon>
        <taxon>Marasmiaceae</taxon>
        <taxon>Marasmius</taxon>
    </lineage>
</organism>
<gene>
    <name evidence="3" type="ORF">V5O48_009177</name>
</gene>
<dbReference type="InterPro" id="IPR000772">
    <property type="entry name" value="Ricin_B_lectin"/>
</dbReference>
<feature type="domain" description="Ricin B lectin" evidence="2">
    <location>
        <begin position="81"/>
        <end position="163"/>
    </location>
</feature>
<dbReference type="CDD" id="cd00161">
    <property type="entry name" value="beta-trefoil_Ricin-like"/>
    <property type="match status" value="1"/>
</dbReference>
<dbReference type="Gene3D" id="2.80.10.50">
    <property type="match status" value="1"/>
</dbReference>
<proteinExistence type="predicted"/>
<keyword evidence="1" id="KW-0732">Signal</keyword>
<keyword evidence="4" id="KW-1185">Reference proteome</keyword>
<sequence length="173" mass="18252">MRTTVVSGLGFSVLLPVTTALQIPASRRQEPASTFQLVASGGAPHSVSQCLAAATNTDGARVALVSCVELERTFPSGSFTWVVPPTGTTGQIKTFDGTKCLDVPKGDSSNGNTLQIWTCTEGNTNQLWSIEGPEDSGFRPISWASHSKCIDVKDGKYSAGNDVCFSIGFSVDF</sequence>
<name>A0ABR3FBT0_9AGAR</name>
<dbReference type="Proteomes" id="UP001465976">
    <property type="component" value="Unassembled WGS sequence"/>
</dbReference>
<evidence type="ECO:0000259" key="2">
    <source>
        <dbReference type="Pfam" id="PF14200"/>
    </source>
</evidence>
<feature type="signal peptide" evidence="1">
    <location>
        <begin position="1"/>
        <end position="20"/>
    </location>
</feature>
<dbReference type="SUPFAM" id="SSF50370">
    <property type="entry name" value="Ricin B-like lectins"/>
    <property type="match status" value="1"/>
</dbReference>
<dbReference type="PROSITE" id="PS50231">
    <property type="entry name" value="RICIN_B_LECTIN"/>
    <property type="match status" value="1"/>
</dbReference>
<accession>A0ABR3FBT0</accession>
<dbReference type="EMBL" id="JBAHYK010000584">
    <property type="protein sequence ID" value="KAL0572782.1"/>
    <property type="molecule type" value="Genomic_DNA"/>
</dbReference>